<evidence type="ECO:0000313" key="1">
    <source>
        <dbReference type="EMBL" id="EGG01575.1"/>
    </source>
</evidence>
<dbReference type="InParanoid" id="F4S1E2"/>
<dbReference type="AlphaFoldDB" id="F4S1E2"/>
<gene>
    <name evidence="1" type="ORF">MELLADRAFT_66991</name>
</gene>
<dbReference type="Proteomes" id="UP000001072">
    <property type="component" value="Unassembled WGS sequence"/>
</dbReference>
<evidence type="ECO:0000313" key="2">
    <source>
        <dbReference type="Proteomes" id="UP000001072"/>
    </source>
</evidence>
<dbReference type="RefSeq" id="XP_007415166.1">
    <property type="nucleotide sequence ID" value="XM_007415104.1"/>
</dbReference>
<dbReference type="GeneID" id="18930747"/>
<reference evidence="2" key="1">
    <citation type="journal article" date="2011" name="Proc. Natl. Acad. Sci. U.S.A.">
        <title>Obligate biotrophy features unraveled by the genomic analysis of rust fungi.</title>
        <authorList>
            <person name="Duplessis S."/>
            <person name="Cuomo C.A."/>
            <person name="Lin Y.-C."/>
            <person name="Aerts A."/>
            <person name="Tisserant E."/>
            <person name="Veneault-Fourrey C."/>
            <person name="Joly D.L."/>
            <person name="Hacquard S."/>
            <person name="Amselem J."/>
            <person name="Cantarel B.L."/>
            <person name="Chiu R."/>
            <person name="Coutinho P.M."/>
            <person name="Feau N."/>
            <person name="Field M."/>
            <person name="Frey P."/>
            <person name="Gelhaye E."/>
            <person name="Goldberg J."/>
            <person name="Grabherr M.G."/>
            <person name="Kodira C.D."/>
            <person name="Kohler A."/>
            <person name="Kuees U."/>
            <person name="Lindquist E.A."/>
            <person name="Lucas S.M."/>
            <person name="Mago R."/>
            <person name="Mauceli E."/>
            <person name="Morin E."/>
            <person name="Murat C."/>
            <person name="Pangilinan J.L."/>
            <person name="Park R."/>
            <person name="Pearson M."/>
            <person name="Quesneville H."/>
            <person name="Rouhier N."/>
            <person name="Sakthikumar S."/>
            <person name="Salamov A.A."/>
            <person name="Schmutz J."/>
            <person name="Selles B."/>
            <person name="Shapiro H."/>
            <person name="Tanguay P."/>
            <person name="Tuskan G.A."/>
            <person name="Henrissat B."/>
            <person name="Van de Peer Y."/>
            <person name="Rouze P."/>
            <person name="Ellis J.G."/>
            <person name="Dodds P.N."/>
            <person name="Schein J.E."/>
            <person name="Zhong S."/>
            <person name="Hamelin R.C."/>
            <person name="Grigoriev I.V."/>
            <person name="Szabo L.J."/>
            <person name="Martin F."/>
        </authorList>
    </citation>
    <scope>NUCLEOTIDE SEQUENCE [LARGE SCALE GENOMIC DNA]</scope>
    <source>
        <strain evidence="2">98AG31 / pathotype 3-4-7</strain>
    </source>
</reference>
<dbReference type="VEuPathDB" id="FungiDB:MELLADRAFT_66991"/>
<protein>
    <submittedName>
        <fullName evidence="1">Uncharacterized protein</fullName>
    </submittedName>
</protein>
<keyword evidence="2" id="KW-1185">Reference proteome</keyword>
<accession>F4S1E2</accession>
<dbReference type="KEGG" id="mlr:MELLADRAFT_66991"/>
<proteinExistence type="predicted"/>
<dbReference type="EMBL" id="GL883137">
    <property type="protein sequence ID" value="EGG01575.1"/>
    <property type="molecule type" value="Genomic_DNA"/>
</dbReference>
<dbReference type="HOGENOM" id="CLU_1332192_0_0_1"/>
<sequence>MAHADPRLTVTLDGTFTLGDMVEETPPRRHYYARHFWMHLVNSPSSSSKTPLIFCKPFGQYILDVDLNFALRGNLIPLPYPCEPVLDVNPTQYVETSTTAEMNTSQINSMSVLSLGRVTSCNLSNNKSHWDALMEHRDYEPNVSRELPLSRSSSDVFYRNAGATASLSNTYSPEGTFKKARFSPYWDLSLHTDLAPRHGQFVLFTS</sequence>
<organism evidence="2">
    <name type="scientific">Melampsora larici-populina (strain 98AG31 / pathotype 3-4-7)</name>
    <name type="common">Poplar leaf rust fungus</name>
    <dbReference type="NCBI Taxonomy" id="747676"/>
    <lineage>
        <taxon>Eukaryota</taxon>
        <taxon>Fungi</taxon>
        <taxon>Dikarya</taxon>
        <taxon>Basidiomycota</taxon>
        <taxon>Pucciniomycotina</taxon>
        <taxon>Pucciniomycetes</taxon>
        <taxon>Pucciniales</taxon>
        <taxon>Melampsoraceae</taxon>
        <taxon>Melampsora</taxon>
    </lineage>
</organism>
<name>F4S1E2_MELLP</name>